<keyword evidence="7 8" id="KW-0472">Membrane</keyword>
<dbReference type="RefSeq" id="WP_302120813.1">
    <property type="nucleotide sequence ID" value="NZ_JBBMEZ010000009.1"/>
</dbReference>
<evidence type="ECO:0000256" key="5">
    <source>
        <dbReference type="ARBA" id="ARBA00022801"/>
    </source>
</evidence>
<reference evidence="9 10" key="1">
    <citation type="submission" date="2024-03" db="EMBL/GenBank/DDBJ databases">
        <title>Human intestinal bacterial collection.</title>
        <authorList>
            <person name="Pauvert C."/>
            <person name="Hitch T.C.A."/>
            <person name="Clavel T."/>
        </authorList>
    </citation>
    <scope>NUCLEOTIDE SEQUENCE [LARGE SCALE GENOMIC DNA]</scope>
    <source>
        <strain evidence="9 10">CLA-JM-H38</strain>
    </source>
</reference>
<dbReference type="EMBL" id="JBBMEZ010000009">
    <property type="protein sequence ID" value="MEQ2469605.1"/>
    <property type="molecule type" value="Genomic_DNA"/>
</dbReference>
<evidence type="ECO:0000256" key="6">
    <source>
        <dbReference type="ARBA" id="ARBA00022989"/>
    </source>
</evidence>
<feature type="transmembrane region" description="Helical" evidence="8">
    <location>
        <begin position="168"/>
        <end position="188"/>
    </location>
</feature>
<dbReference type="Proteomes" id="UP001490816">
    <property type="component" value="Unassembled WGS sequence"/>
</dbReference>
<protein>
    <submittedName>
        <fullName evidence="9">Accessory gene regulator B family protein</fullName>
    </submittedName>
</protein>
<dbReference type="Pfam" id="PF04647">
    <property type="entry name" value="AgrB"/>
    <property type="match status" value="1"/>
</dbReference>
<feature type="transmembrane region" description="Helical" evidence="8">
    <location>
        <begin position="37"/>
        <end position="66"/>
    </location>
</feature>
<evidence type="ECO:0000256" key="4">
    <source>
        <dbReference type="ARBA" id="ARBA00022692"/>
    </source>
</evidence>
<keyword evidence="10" id="KW-1185">Reference proteome</keyword>
<evidence type="ECO:0000256" key="1">
    <source>
        <dbReference type="ARBA" id="ARBA00022475"/>
    </source>
</evidence>
<dbReference type="InterPro" id="IPR006741">
    <property type="entry name" value="AgrB"/>
</dbReference>
<proteinExistence type="predicted"/>
<organism evidence="9 10">
    <name type="scientific">Ruminococcoides intestinale</name>
    <dbReference type="NCBI Taxonomy" id="3133162"/>
    <lineage>
        <taxon>Bacteria</taxon>
        <taxon>Bacillati</taxon>
        <taxon>Bacillota</taxon>
        <taxon>Clostridia</taxon>
        <taxon>Eubacteriales</taxon>
        <taxon>Oscillospiraceae</taxon>
        <taxon>Ruminococcoides</taxon>
    </lineage>
</organism>
<comment type="caution">
    <text evidence="9">The sequence shown here is derived from an EMBL/GenBank/DDBJ whole genome shotgun (WGS) entry which is preliminary data.</text>
</comment>
<accession>A0ABV1F8C1</accession>
<gene>
    <name evidence="9" type="ORF">WMO39_04550</name>
</gene>
<keyword evidence="3" id="KW-0645">Protease</keyword>
<feature type="transmembrane region" description="Helical" evidence="8">
    <location>
        <begin position="141"/>
        <end position="162"/>
    </location>
</feature>
<evidence type="ECO:0000256" key="7">
    <source>
        <dbReference type="ARBA" id="ARBA00023136"/>
    </source>
</evidence>
<evidence type="ECO:0000256" key="2">
    <source>
        <dbReference type="ARBA" id="ARBA00022654"/>
    </source>
</evidence>
<keyword evidence="1" id="KW-1003">Cell membrane</keyword>
<keyword evidence="6 8" id="KW-1133">Transmembrane helix</keyword>
<evidence type="ECO:0000256" key="3">
    <source>
        <dbReference type="ARBA" id="ARBA00022670"/>
    </source>
</evidence>
<keyword evidence="5" id="KW-0378">Hydrolase</keyword>
<feature type="transmembrane region" description="Helical" evidence="8">
    <location>
        <begin position="78"/>
        <end position="96"/>
    </location>
</feature>
<evidence type="ECO:0000313" key="10">
    <source>
        <dbReference type="Proteomes" id="UP001490816"/>
    </source>
</evidence>
<feature type="transmembrane region" description="Helical" evidence="8">
    <location>
        <begin position="102"/>
        <end position="121"/>
    </location>
</feature>
<evidence type="ECO:0000256" key="8">
    <source>
        <dbReference type="SAM" id="Phobius"/>
    </source>
</evidence>
<sequence length="194" mass="22116">MEKFSSKFVEFFVSNNLIKNEDKEIYEYAFNIILSSLIHIATVMIIGLCFNLFIESLAFYFSFIAIRKFAGGYHAKTATRCYLFSSLINIIVLFLIKLFCYVSIYFLMILIVIEILCVILISHIAPLDSDNNLLNGKEKKFYGKISCSISTALLCISIVTINLNYIKIGISIMFGVFMSAAVLLAKYVQNVFHR</sequence>
<keyword evidence="2" id="KW-0673">Quorum sensing</keyword>
<keyword evidence="4 8" id="KW-0812">Transmembrane</keyword>
<evidence type="ECO:0000313" key="9">
    <source>
        <dbReference type="EMBL" id="MEQ2469605.1"/>
    </source>
</evidence>
<dbReference type="SMART" id="SM00793">
    <property type="entry name" value="AgrB"/>
    <property type="match status" value="1"/>
</dbReference>
<name>A0ABV1F8C1_9FIRM</name>